<evidence type="ECO:0000256" key="1">
    <source>
        <dbReference type="SAM" id="SignalP"/>
    </source>
</evidence>
<proteinExistence type="predicted"/>
<name>D0L1W0_HALNC</name>
<dbReference type="eggNOG" id="ENOG50330WC">
    <property type="taxonomic scope" value="Bacteria"/>
</dbReference>
<keyword evidence="3" id="KW-1185">Reference proteome</keyword>
<dbReference type="Gene3D" id="1.20.120.1490">
    <property type="match status" value="1"/>
</dbReference>
<dbReference type="STRING" id="555778.Hneap_1861"/>
<dbReference type="OrthoDB" id="7062106at2"/>
<protein>
    <recommendedName>
        <fullName evidence="4">Zinc resistance-associated protein</fullName>
    </recommendedName>
</protein>
<dbReference type="KEGG" id="hna:Hneap_1861"/>
<dbReference type="RefSeq" id="WP_012824716.1">
    <property type="nucleotide sequence ID" value="NC_013422.1"/>
</dbReference>
<feature type="signal peptide" evidence="1">
    <location>
        <begin position="1"/>
        <end position="26"/>
    </location>
</feature>
<dbReference type="AlphaFoldDB" id="D0L1W0"/>
<gene>
    <name evidence="2" type="ordered locus">Hneap_1861</name>
</gene>
<organism evidence="2 3">
    <name type="scientific">Halothiobacillus neapolitanus (strain ATCC 23641 / DSM 15147 / CIP 104769 / NCIMB 8539 / c2)</name>
    <name type="common">Thiobacillus neapolitanus</name>
    <dbReference type="NCBI Taxonomy" id="555778"/>
    <lineage>
        <taxon>Bacteria</taxon>
        <taxon>Pseudomonadati</taxon>
        <taxon>Pseudomonadota</taxon>
        <taxon>Gammaproteobacteria</taxon>
        <taxon>Chromatiales</taxon>
        <taxon>Halothiobacillaceae</taxon>
        <taxon>Halothiobacillus</taxon>
    </lineage>
</organism>
<dbReference type="Proteomes" id="UP000009102">
    <property type="component" value="Chromosome"/>
</dbReference>
<dbReference type="HOGENOM" id="CLU_137999_0_0_6"/>
<feature type="chain" id="PRO_5003010882" description="Zinc resistance-associated protein" evidence="1">
    <location>
        <begin position="27"/>
        <end position="148"/>
    </location>
</feature>
<reference evidence="2 3" key="1">
    <citation type="submission" date="2009-10" db="EMBL/GenBank/DDBJ databases">
        <title>Complete sequence of Halothiobacillus neapolitanus c2.</title>
        <authorList>
            <consortium name="US DOE Joint Genome Institute"/>
            <person name="Lucas S."/>
            <person name="Copeland A."/>
            <person name="Lapidus A."/>
            <person name="Glavina del Rio T."/>
            <person name="Tice H."/>
            <person name="Bruce D."/>
            <person name="Goodwin L."/>
            <person name="Pitluck S."/>
            <person name="Davenport K."/>
            <person name="Brettin T."/>
            <person name="Detter J.C."/>
            <person name="Han C."/>
            <person name="Tapia R."/>
            <person name="Larimer F."/>
            <person name="Land M."/>
            <person name="Hauser L."/>
            <person name="Kyrpides N."/>
            <person name="Mikhailova N."/>
            <person name="Kerfeld C."/>
            <person name="Cannon G."/>
            <person name="Heinhort S."/>
        </authorList>
    </citation>
    <scope>NUCLEOTIDE SEQUENCE [LARGE SCALE GENOMIC DNA]</scope>
    <source>
        <strain evidence="3">ATCC 23641 / c2</strain>
    </source>
</reference>
<evidence type="ECO:0008006" key="4">
    <source>
        <dbReference type="Google" id="ProtNLM"/>
    </source>
</evidence>
<dbReference type="EMBL" id="CP001801">
    <property type="protein sequence ID" value="ACX96683.1"/>
    <property type="molecule type" value="Genomic_DNA"/>
</dbReference>
<keyword evidence="1" id="KW-0732">Signal</keyword>
<accession>D0L1W0</accession>
<evidence type="ECO:0000313" key="2">
    <source>
        <dbReference type="EMBL" id="ACX96683.1"/>
    </source>
</evidence>
<evidence type="ECO:0000313" key="3">
    <source>
        <dbReference type="Proteomes" id="UP000009102"/>
    </source>
</evidence>
<sequence>MRLKTKWVGGLAGMALSFGMVLPAQAELSASTRAELAPPIVALMPIVLNNEQALGLDAKQKAFFADWVKKMPPRRESVEHHLAELRIELRHVLLDGGTRDQRDHLVQQIGAETAHLVMMRSLCVETLREQLTAEQFKKVVAMYRQGQH</sequence>